<gene>
    <name evidence="1" type="ORF">PHYPA_013261</name>
</gene>
<dbReference type="Gene3D" id="2.120.10.80">
    <property type="entry name" value="Kelch-type beta propeller"/>
    <property type="match status" value="1"/>
</dbReference>
<dbReference type="InterPro" id="IPR015915">
    <property type="entry name" value="Kelch-typ_b-propeller"/>
</dbReference>
<proteinExistence type="predicted"/>
<evidence type="ECO:0000313" key="2">
    <source>
        <dbReference type="EnsemblPlants" id="Pp3c10_1600V3.1"/>
    </source>
</evidence>
<reference evidence="1 3" key="2">
    <citation type="journal article" date="2018" name="Plant J.">
        <title>The Physcomitrella patens chromosome-scale assembly reveals moss genome structure and evolution.</title>
        <authorList>
            <person name="Lang D."/>
            <person name="Ullrich K.K."/>
            <person name="Murat F."/>
            <person name="Fuchs J."/>
            <person name="Jenkins J."/>
            <person name="Haas F.B."/>
            <person name="Piednoel M."/>
            <person name="Gundlach H."/>
            <person name="Van Bel M."/>
            <person name="Meyberg R."/>
            <person name="Vives C."/>
            <person name="Morata J."/>
            <person name="Symeonidi A."/>
            <person name="Hiss M."/>
            <person name="Muchero W."/>
            <person name="Kamisugi Y."/>
            <person name="Saleh O."/>
            <person name="Blanc G."/>
            <person name="Decker E.L."/>
            <person name="van Gessel N."/>
            <person name="Grimwood J."/>
            <person name="Hayes R.D."/>
            <person name="Graham S.W."/>
            <person name="Gunter L.E."/>
            <person name="McDaniel S.F."/>
            <person name="Hoernstein S.N.W."/>
            <person name="Larsson A."/>
            <person name="Li F.W."/>
            <person name="Perroud P.F."/>
            <person name="Phillips J."/>
            <person name="Ranjan P."/>
            <person name="Rokshar D.S."/>
            <person name="Rothfels C.J."/>
            <person name="Schneider L."/>
            <person name="Shu S."/>
            <person name="Stevenson D.W."/>
            <person name="Thummler F."/>
            <person name="Tillich M."/>
            <person name="Villarreal Aguilar J.C."/>
            <person name="Widiez T."/>
            <person name="Wong G.K."/>
            <person name="Wymore A."/>
            <person name="Zhang Y."/>
            <person name="Zimmer A.D."/>
            <person name="Quatrano R.S."/>
            <person name="Mayer K.F.X."/>
            <person name="Goodstein D."/>
            <person name="Casacuberta J.M."/>
            <person name="Vandepoele K."/>
            <person name="Reski R."/>
            <person name="Cuming A.C."/>
            <person name="Tuskan G.A."/>
            <person name="Maumus F."/>
            <person name="Salse J."/>
            <person name="Schmutz J."/>
            <person name="Rensing S.A."/>
        </authorList>
    </citation>
    <scope>NUCLEOTIDE SEQUENCE [LARGE SCALE GENOMIC DNA]</scope>
    <source>
        <strain evidence="2 3">cv. Gransden 2004</strain>
    </source>
</reference>
<dbReference type="InterPro" id="IPR011043">
    <property type="entry name" value="Gal_Oxase/kelch_b-propeller"/>
</dbReference>
<reference evidence="1 3" key="1">
    <citation type="journal article" date="2008" name="Science">
        <title>The Physcomitrella genome reveals evolutionary insights into the conquest of land by plants.</title>
        <authorList>
            <person name="Rensing S."/>
            <person name="Lang D."/>
            <person name="Zimmer A."/>
            <person name="Terry A."/>
            <person name="Salamov A."/>
            <person name="Shapiro H."/>
            <person name="Nishiyama T."/>
            <person name="Perroud P.-F."/>
            <person name="Lindquist E."/>
            <person name="Kamisugi Y."/>
            <person name="Tanahashi T."/>
            <person name="Sakakibara K."/>
            <person name="Fujita T."/>
            <person name="Oishi K."/>
            <person name="Shin-I T."/>
            <person name="Kuroki Y."/>
            <person name="Toyoda A."/>
            <person name="Suzuki Y."/>
            <person name="Hashimoto A."/>
            <person name="Yamaguchi K."/>
            <person name="Sugano A."/>
            <person name="Kohara Y."/>
            <person name="Fujiyama A."/>
            <person name="Anterola A."/>
            <person name="Aoki S."/>
            <person name="Ashton N."/>
            <person name="Barbazuk W.B."/>
            <person name="Barker E."/>
            <person name="Bennetzen J."/>
            <person name="Bezanilla M."/>
            <person name="Blankenship R."/>
            <person name="Cho S.H."/>
            <person name="Dutcher S."/>
            <person name="Estelle M."/>
            <person name="Fawcett J.A."/>
            <person name="Gundlach H."/>
            <person name="Hanada K."/>
            <person name="Heyl A."/>
            <person name="Hicks K.A."/>
            <person name="Hugh J."/>
            <person name="Lohr M."/>
            <person name="Mayer K."/>
            <person name="Melkozernov A."/>
            <person name="Murata T."/>
            <person name="Nelson D."/>
            <person name="Pils B."/>
            <person name="Prigge M."/>
            <person name="Reiss B."/>
            <person name="Renner T."/>
            <person name="Rombauts S."/>
            <person name="Rushton P."/>
            <person name="Sanderfoot A."/>
            <person name="Schween G."/>
            <person name="Shiu S.-H."/>
            <person name="Stueber K."/>
            <person name="Theodoulou F.L."/>
            <person name="Tu H."/>
            <person name="Van de Peer Y."/>
            <person name="Verrier P.J."/>
            <person name="Waters E."/>
            <person name="Wood A."/>
            <person name="Yang L."/>
            <person name="Cove D."/>
            <person name="Cuming A."/>
            <person name="Hasebe M."/>
            <person name="Lucas S."/>
            <person name="Mishler D.B."/>
            <person name="Reski R."/>
            <person name="Grigoriev I."/>
            <person name="Quatrano R.S."/>
            <person name="Boore J.L."/>
        </authorList>
    </citation>
    <scope>NUCLEOTIDE SEQUENCE [LARGE SCALE GENOMIC DNA]</scope>
    <source>
        <strain evidence="2 3">cv. Gransden 2004</strain>
    </source>
</reference>
<dbReference type="AlphaFoldDB" id="A0A2K1JX82"/>
<reference evidence="2" key="3">
    <citation type="submission" date="2020-12" db="UniProtKB">
        <authorList>
            <consortium name="EnsemblPlants"/>
        </authorList>
    </citation>
    <scope>IDENTIFICATION</scope>
</reference>
<name>A0A2K1JX82_PHYPA</name>
<dbReference type="PANTHER" id="PTHR31672:SF2">
    <property type="entry name" value="F-BOX DOMAIN-CONTAINING PROTEIN"/>
    <property type="match status" value="1"/>
</dbReference>
<dbReference type="InParanoid" id="A0A2K1JX82"/>
<dbReference type="FunFam" id="2.120.10.80:FF:000198">
    <property type="entry name" value="Predicted protein"/>
    <property type="match status" value="1"/>
</dbReference>
<dbReference type="PaxDb" id="3218-PP1S95_145V6.1"/>
<evidence type="ECO:0000313" key="1">
    <source>
        <dbReference type="EMBL" id="PNR46142.1"/>
    </source>
</evidence>
<evidence type="ECO:0000313" key="3">
    <source>
        <dbReference type="Proteomes" id="UP000006727"/>
    </source>
</evidence>
<dbReference type="PANTHER" id="PTHR31672">
    <property type="entry name" value="BNACNNG10540D PROTEIN"/>
    <property type="match status" value="1"/>
</dbReference>
<evidence type="ECO:0008006" key="4">
    <source>
        <dbReference type="Google" id="ProtNLM"/>
    </source>
</evidence>
<organism evidence="1">
    <name type="scientific">Physcomitrium patens</name>
    <name type="common">Spreading-leaved earth moss</name>
    <name type="synonym">Physcomitrella patens</name>
    <dbReference type="NCBI Taxonomy" id="3218"/>
    <lineage>
        <taxon>Eukaryota</taxon>
        <taxon>Viridiplantae</taxon>
        <taxon>Streptophyta</taxon>
        <taxon>Embryophyta</taxon>
        <taxon>Bryophyta</taxon>
        <taxon>Bryophytina</taxon>
        <taxon>Bryopsida</taxon>
        <taxon>Funariidae</taxon>
        <taxon>Funariales</taxon>
        <taxon>Funariaceae</taxon>
        <taxon>Physcomitrium</taxon>
    </lineage>
</organism>
<dbReference type="EnsemblPlants" id="Pp3c10_1600V3.1">
    <property type="protein sequence ID" value="Pp3c10_1600V3.1"/>
    <property type="gene ID" value="Pp3c10_1600"/>
</dbReference>
<protein>
    <recommendedName>
        <fullName evidence="4">F-box domain-containing protein</fullName>
    </recommendedName>
</protein>
<dbReference type="InterPro" id="IPR036047">
    <property type="entry name" value="F-box-like_dom_sf"/>
</dbReference>
<dbReference type="SUPFAM" id="SSF81383">
    <property type="entry name" value="F-box domain"/>
    <property type="match status" value="1"/>
</dbReference>
<accession>A0A2K1JX82</accession>
<sequence length="459" mass="51544">MWQVKEVFRNSGRRYTSPVNINPREDGGSTGVPISNVVDQQEYTSMRGKSPQECLSLLNVMPLEVMDYILAFAPSSILFQVRGVCKVFSTFISRRTFLQARAELRPFECPLSPLSFIVEKGKWQVVGLNYQAHLMEDQKVWEKLPPFTFASPDPDLFKGFLVAGHGGLICAEVGNSDGPDKLVLYNPLTMKTLLLPSLIAPRHPVALSLHVTRSTKRDTYIPSFRVIAVGSAANGTERLSRKTEVYDSAEGKWKVAGDVPGADFSINEYQTGVFCESLNLLLCVGFMIDGRKGILAFDVVQCRWRENWVCPLHELPADNEAPTFVHFSIAVLVECSGVIYLFSEHERNKKVSHCIDRLDLDSAGGYTWTRKVTRERQRNQALLVYPEFTCVPLKDHKLCIFNTIERSGVVYDMQDDPIDPSKYEALPAPPALGNKTLFHSLNPITYAFEPSFVVDLPEN</sequence>
<dbReference type="Proteomes" id="UP000006727">
    <property type="component" value="Chromosome 10"/>
</dbReference>
<dbReference type="SUPFAM" id="SSF50965">
    <property type="entry name" value="Galactose oxidase, central domain"/>
    <property type="match status" value="1"/>
</dbReference>
<dbReference type="EMBL" id="ABEU02000010">
    <property type="protein sequence ID" value="PNR46142.1"/>
    <property type="molecule type" value="Genomic_DNA"/>
</dbReference>
<dbReference type="Gramene" id="Pp3c10_1600V3.1">
    <property type="protein sequence ID" value="Pp3c10_1600V3.1"/>
    <property type="gene ID" value="Pp3c10_1600"/>
</dbReference>
<dbReference type="EnsemblPlants" id="Pp3c10_1600V3.2">
    <property type="protein sequence ID" value="Pp3c10_1600V3.2"/>
    <property type="gene ID" value="Pp3c10_1600"/>
</dbReference>
<dbReference type="InterPro" id="IPR050796">
    <property type="entry name" value="SCF_F-box_component"/>
</dbReference>
<dbReference type="Gramene" id="Pp3c10_1600V3.2">
    <property type="protein sequence ID" value="Pp3c10_1600V3.2"/>
    <property type="gene ID" value="Pp3c10_1600"/>
</dbReference>
<keyword evidence="3" id="KW-1185">Reference proteome</keyword>